<dbReference type="Proteomes" id="UP000557688">
    <property type="component" value="Unassembled WGS sequence"/>
</dbReference>
<dbReference type="RefSeq" id="WP_176621615.1">
    <property type="nucleotide sequence ID" value="NZ_JABXXQ010000003.1"/>
</dbReference>
<dbReference type="Proteomes" id="UP000565205">
    <property type="component" value="Unassembled WGS sequence"/>
</dbReference>
<evidence type="ECO:0000313" key="2">
    <source>
        <dbReference type="EMBL" id="NVN28859.1"/>
    </source>
</evidence>
<evidence type="ECO:0000313" key="1">
    <source>
        <dbReference type="EMBL" id="MBB3175009.1"/>
    </source>
</evidence>
<reference evidence="1 3" key="2">
    <citation type="submission" date="2020-08" db="EMBL/GenBank/DDBJ databases">
        <title>Genomic Encyclopedia of Type Strains, Phase III (KMG-III): the genomes of soil and plant-associated and newly described type strains.</title>
        <authorList>
            <person name="Whitman W."/>
        </authorList>
    </citation>
    <scope>NUCLEOTIDE SEQUENCE [LARGE SCALE GENOMIC DNA]</scope>
    <source>
        <strain evidence="1 3">CECT 8088</strain>
    </source>
</reference>
<proteinExistence type="predicted"/>
<dbReference type="EMBL" id="JACHXV010000015">
    <property type="protein sequence ID" value="MBB3175009.1"/>
    <property type="molecule type" value="Genomic_DNA"/>
</dbReference>
<protein>
    <submittedName>
        <fullName evidence="2">Uncharacterized protein</fullName>
    </submittedName>
</protein>
<comment type="caution">
    <text evidence="2">The sequence shown here is derived from an EMBL/GenBank/DDBJ whole genome shotgun (WGS) entry which is preliminary data.</text>
</comment>
<name>A0A850NK53_9PROT</name>
<keyword evidence="3" id="KW-1185">Reference proteome</keyword>
<accession>A0A850NK53</accession>
<organism evidence="2 4">
    <name type="scientific">Endobacter medicaginis</name>
    <dbReference type="NCBI Taxonomy" id="1181271"/>
    <lineage>
        <taxon>Bacteria</taxon>
        <taxon>Pseudomonadati</taxon>
        <taxon>Pseudomonadota</taxon>
        <taxon>Alphaproteobacteria</taxon>
        <taxon>Acetobacterales</taxon>
        <taxon>Acetobacteraceae</taxon>
        <taxon>Endobacter</taxon>
    </lineage>
</organism>
<dbReference type="AlphaFoldDB" id="A0A850NK53"/>
<dbReference type="EMBL" id="JABXXQ010000003">
    <property type="protein sequence ID" value="NVN28859.1"/>
    <property type="molecule type" value="Genomic_DNA"/>
</dbReference>
<gene>
    <name evidence="1" type="ORF">FHR90_002856</name>
    <name evidence="2" type="ORF">HUK83_00665</name>
</gene>
<sequence>MAYNQVCRFHCGDVVLVSQGRYVVVKNLEDEVHVLPMLCAPPQRHRSDIVSEDWTGYADLPMTSQDLVIRCFPIYRVAKSACSRIGSVSRHLLGRAQQGLRIELSMRRYEDTAVLASNLVAAAHSTGRRHQPHRGA</sequence>
<reference evidence="2 4" key="1">
    <citation type="submission" date="2020-06" db="EMBL/GenBank/DDBJ databases">
        <title>Description of novel acetic acid bacteria.</title>
        <authorList>
            <person name="Sombolestani A."/>
        </authorList>
    </citation>
    <scope>NUCLEOTIDE SEQUENCE [LARGE SCALE GENOMIC DNA]</scope>
    <source>
        <strain evidence="2 4">LMG 26838</strain>
    </source>
</reference>
<evidence type="ECO:0000313" key="3">
    <source>
        <dbReference type="Proteomes" id="UP000557688"/>
    </source>
</evidence>
<evidence type="ECO:0000313" key="4">
    <source>
        <dbReference type="Proteomes" id="UP000565205"/>
    </source>
</evidence>